<dbReference type="AlphaFoldDB" id="Q93RM2"/>
<protein>
    <submittedName>
        <fullName evidence="1">Orf74</fullName>
    </submittedName>
</protein>
<organism evidence="1">
    <name type="scientific">Synechococcus elongatus (strain ATCC 33912 / PCC 7942 / FACHB-805)</name>
    <name type="common">Anacystis nidulans R2</name>
    <dbReference type="NCBI Taxonomy" id="1140"/>
    <lineage>
        <taxon>Bacteria</taxon>
        <taxon>Bacillati</taxon>
        <taxon>Cyanobacteriota</taxon>
        <taxon>Cyanophyceae</taxon>
        <taxon>Synechococcales</taxon>
        <taxon>Synechococcaceae</taxon>
        <taxon>Synechococcus</taxon>
    </lineage>
</organism>
<reference evidence="1" key="1">
    <citation type="journal article" date="2001" name="J. Biol. Chem.">
        <title>A novel heat shock protein plays an important role in thermal stress management in cyanobacteria.</title>
        <authorList>
            <person name="Nakamoto H."/>
            <person name="Tanaka N."/>
            <person name="Ishikawa N."/>
        </authorList>
    </citation>
    <scope>NUCLEOTIDE SEQUENCE</scope>
    <source>
        <strain evidence="1">PCC 7942</strain>
    </source>
</reference>
<gene>
    <name evidence="1" type="primary">orf74</name>
</gene>
<sequence length="73" mass="8617">MEQAFGNLYEIFGRQLVRLKDQPEDMPDFVLEYCHGDRCWVRQRPGVEPSISGFSDRRSSVWIRSRRSAKAVR</sequence>
<proteinExistence type="predicted"/>
<evidence type="ECO:0000313" key="1">
    <source>
        <dbReference type="EMBL" id="BAB61921.1"/>
    </source>
</evidence>
<name>Q93RM2_SYNE7</name>
<accession>Q93RM2</accession>
<dbReference type="EMBL" id="AB002694">
    <property type="protein sequence ID" value="BAB61921.1"/>
    <property type="molecule type" value="Genomic_DNA"/>
</dbReference>